<keyword evidence="1" id="KW-0472">Membrane</keyword>
<keyword evidence="1" id="KW-0812">Transmembrane</keyword>
<evidence type="ECO:0000256" key="1">
    <source>
        <dbReference type="SAM" id="Phobius"/>
    </source>
</evidence>
<evidence type="ECO:0000313" key="2">
    <source>
        <dbReference type="EMBL" id="SVA97612.1"/>
    </source>
</evidence>
<sequence>VKSIYITKAASVIFTVVSIVHLINFFIGGVISVWGFAIPANLSLVLSLILGFLAFKLRTLK</sequence>
<gene>
    <name evidence="2" type="ORF">METZ01_LOCUS150466</name>
</gene>
<feature type="transmembrane region" description="Helical" evidence="1">
    <location>
        <begin position="37"/>
        <end position="55"/>
    </location>
</feature>
<organism evidence="2">
    <name type="scientific">marine metagenome</name>
    <dbReference type="NCBI Taxonomy" id="408172"/>
    <lineage>
        <taxon>unclassified sequences</taxon>
        <taxon>metagenomes</taxon>
        <taxon>ecological metagenomes</taxon>
    </lineage>
</organism>
<dbReference type="EMBL" id="UINC01024281">
    <property type="protein sequence ID" value="SVA97612.1"/>
    <property type="molecule type" value="Genomic_DNA"/>
</dbReference>
<keyword evidence="1" id="KW-1133">Transmembrane helix</keyword>
<feature type="non-terminal residue" evidence="2">
    <location>
        <position position="1"/>
    </location>
</feature>
<feature type="transmembrane region" description="Helical" evidence="1">
    <location>
        <begin position="12"/>
        <end position="31"/>
    </location>
</feature>
<proteinExistence type="predicted"/>
<name>A0A382A930_9ZZZZ</name>
<reference evidence="2" key="1">
    <citation type="submission" date="2018-05" db="EMBL/GenBank/DDBJ databases">
        <authorList>
            <person name="Lanie J.A."/>
            <person name="Ng W.-L."/>
            <person name="Kazmierczak K.M."/>
            <person name="Andrzejewski T.M."/>
            <person name="Davidsen T.M."/>
            <person name="Wayne K.J."/>
            <person name="Tettelin H."/>
            <person name="Glass J.I."/>
            <person name="Rusch D."/>
            <person name="Podicherti R."/>
            <person name="Tsui H.-C.T."/>
            <person name="Winkler M.E."/>
        </authorList>
    </citation>
    <scope>NUCLEOTIDE SEQUENCE</scope>
</reference>
<dbReference type="AlphaFoldDB" id="A0A382A930"/>
<protein>
    <submittedName>
        <fullName evidence="2">Uncharacterized protein</fullName>
    </submittedName>
</protein>
<accession>A0A382A930</accession>